<evidence type="ECO:0000256" key="2">
    <source>
        <dbReference type="ARBA" id="ARBA00006024"/>
    </source>
</evidence>
<evidence type="ECO:0000256" key="11">
    <source>
        <dbReference type="SAM" id="MobiDB-lite"/>
    </source>
</evidence>
<feature type="region of interest" description="Disordered" evidence="11">
    <location>
        <begin position="81"/>
        <end position="102"/>
    </location>
</feature>
<dbReference type="InterPro" id="IPR027256">
    <property type="entry name" value="P-typ_ATPase_IB"/>
</dbReference>
<dbReference type="GO" id="GO:0016020">
    <property type="term" value="C:membrane"/>
    <property type="evidence" value="ECO:0007669"/>
    <property type="project" value="UniProtKB-SubCell"/>
</dbReference>
<dbReference type="InterPro" id="IPR018303">
    <property type="entry name" value="ATPase_P-typ_P_site"/>
</dbReference>
<dbReference type="PANTHER" id="PTHR43520">
    <property type="entry name" value="ATP7, ISOFORM B"/>
    <property type="match status" value="1"/>
</dbReference>
<feature type="transmembrane region" description="Helical" evidence="10">
    <location>
        <begin position="1220"/>
        <end position="1242"/>
    </location>
</feature>
<dbReference type="PROSITE" id="PS00154">
    <property type="entry name" value="ATPASE_E1_E2"/>
    <property type="match status" value="1"/>
</dbReference>
<name>F4PGF4_CACFS</name>
<dbReference type="InterPro" id="IPR008250">
    <property type="entry name" value="ATPase_P-typ_transduc_dom_A_sf"/>
</dbReference>
<dbReference type="GO" id="GO:0005507">
    <property type="term" value="F:copper ion binding"/>
    <property type="evidence" value="ECO:0007669"/>
    <property type="project" value="TreeGrafter"/>
</dbReference>
<dbReference type="GO" id="GO:0055070">
    <property type="term" value="P:copper ion homeostasis"/>
    <property type="evidence" value="ECO:0007669"/>
    <property type="project" value="TreeGrafter"/>
</dbReference>
<feature type="transmembrane region" description="Helical" evidence="10">
    <location>
        <begin position="863"/>
        <end position="888"/>
    </location>
</feature>
<evidence type="ECO:0000313" key="13">
    <source>
        <dbReference type="EMBL" id="EGG24788.1"/>
    </source>
</evidence>
<comment type="similarity">
    <text evidence="2 10">Belongs to the cation transport ATPase (P-type) (TC 3.A.3) family. Type IB subfamily.</text>
</comment>
<dbReference type="CDD" id="cd02094">
    <property type="entry name" value="P-type_ATPase_Cu-like"/>
    <property type="match status" value="1"/>
</dbReference>
<dbReference type="Gene3D" id="3.30.70.100">
    <property type="match status" value="1"/>
</dbReference>
<dbReference type="InterPro" id="IPR044492">
    <property type="entry name" value="P_typ_ATPase_HD_dom"/>
</dbReference>
<feature type="transmembrane region" description="Helical" evidence="10">
    <location>
        <begin position="900"/>
        <end position="920"/>
    </location>
</feature>
<dbReference type="InterPro" id="IPR023214">
    <property type="entry name" value="HAD_sf"/>
</dbReference>
<evidence type="ECO:0000256" key="10">
    <source>
        <dbReference type="RuleBase" id="RU362081"/>
    </source>
</evidence>
<dbReference type="NCBIfam" id="TIGR01525">
    <property type="entry name" value="ATPase-IB_hvy"/>
    <property type="match status" value="1"/>
</dbReference>
<dbReference type="EMBL" id="GL883006">
    <property type="protein sequence ID" value="EGG24788.1"/>
    <property type="molecule type" value="Genomic_DNA"/>
</dbReference>
<dbReference type="PRINTS" id="PR00942">
    <property type="entry name" value="CUATPASEI"/>
</dbReference>
<keyword evidence="4 10" id="KW-0479">Metal-binding</keyword>
<evidence type="ECO:0000256" key="4">
    <source>
        <dbReference type="ARBA" id="ARBA00022723"/>
    </source>
</evidence>
<dbReference type="Pfam" id="PF00702">
    <property type="entry name" value="Hydrolase"/>
    <property type="match status" value="1"/>
</dbReference>
<evidence type="ECO:0000256" key="8">
    <source>
        <dbReference type="ARBA" id="ARBA00022989"/>
    </source>
</evidence>
<dbReference type="SFLD" id="SFLDS00003">
    <property type="entry name" value="Haloacid_Dehalogenase"/>
    <property type="match status" value="1"/>
</dbReference>
<gene>
    <name evidence="13" type="ORF">DFA_03032</name>
</gene>
<keyword evidence="7" id="KW-1278">Translocase</keyword>
<dbReference type="InterPro" id="IPR023299">
    <property type="entry name" value="ATPase_P-typ_cyto_dom_N"/>
</dbReference>
<sequence length="1277" mass="138985">MFNNFLKKGRRRMNESRDKLMNVDDDDDDDTNHHLLTTPTSTNTNDDNDHDHDDNSNDDDDESTKSLITATATVTTQLQQDFEDDHQDDQVTTTTNSTPSLSINSNRNVLDLLAKRKKISKKAAIRYKPKQTQQPTIVQVPVTKEDACKKGCCGPKEKEPPAVVAQVPVKEDSCKKGCCGPKEKEPVVIAQVPVTKEDSCKKGCCGPKEPVVAVKEDSCKKGCCPPVSPDISLTNNTNTSADSECKKGCCPPTKGTIVVDVPTIAIATTKSAPNIGSGKYCCDVCITGPCCKKDCCATECCLTFTIEYGGKDGFIYKSDKKKTMYASLLYKACGSLFGLRYGYGEHQKLDETNNGDHSHQDGPQQEIDMSVLSNIEPTLLLLNVDGMNCADCVTTMEDKVKKMEGINTITTNLFTSKCEITFNTMLTDPYAIIQTINSLGFTATEIDDKANELVLDLGQVVDDINISVSNLADDIESIEGVESVMISGDNGNVLVIAYDQSTVTIRTLYDRVNEMVRADPPIPILDKSAIKKSGETLSMKDMLYRLLMISLVLCVPCVLISFILPLGSGPNTILSTSIVNGFSVKILLLFIFSTPIQFYVGKPLYMLAYKTLRHAKKASMDLLVMISSTIAYGYSCVSSIILLFDASYHGEVFFETSSILLTLIILGRYLEAVAKGNAGNVLKSLLSLQAQTSILIESPKPPSSPTTTIDDKPKETKHELAEDDCCSSKLQIKKERDEMEERQRNQFLQQEKELQTKDREIPIKLVQLNDHLRILPFSRIPVDGIIISECRDTLVDESMVTGESVPVPKKTGDAVYGGSMSCNQPLIIKVHKKPNNGTLSNICKMVEQAQSSKPPIQQTADRVASYFVPGIIILSIVVFIINICLAHWRVVDTDGQGSFTFSLLFSITVLVISCPCAISLSAPTAIMVGCGVGAKLGILYKGGDVLEAASKVDTVVFDKTGTLTKGKPNVTDVHTIGTEIDQHTLLEITGSLEQSSEHVYGKMLTKYCREQLGGKELVEATEVESVPGKGIKGLVNGVKVVAGNVSLIVQDEAIIVDESSQKVIESLERDGKTIVVVAIGGKISGIFGMIDEVKEESRLVVQALMARGLKVWILSGDNYRAVQRVSNYLGVPNFIASATPQSKCKYISQIQSLGRKVAFVGDGVNDAVALVQSNVGIAVCEGTDVAIEAASIVLMKDDLRGVVTSIDLSQRILKTIKLNFLWAFLYNLVGIPISSGILYPFFHVSIPVAFAGISELLSSLPVVLFSLLINYYTPPLI</sequence>
<evidence type="ECO:0000256" key="6">
    <source>
        <dbReference type="ARBA" id="ARBA00022840"/>
    </source>
</evidence>
<evidence type="ECO:0000256" key="7">
    <source>
        <dbReference type="ARBA" id="ARBA00022967"/>
    </source>
</evidence>
<dbReference type="InterPro" id="IPR023298">
    <property type="entry name" value="ATPase_P-typ_TM_dom_sf"/>
</dbReference>
<dbReference type="OMA" id="PKKDNCK"/>
<dbReference type="Proteomes" id="UP000007797">
    <property type="component" value="Unassembled WGS sequence"/>
</dbReference>
<evidence type="ECO:0000313" key="14">
    <source>
        <dbReference type="Proteomes" id="UP000007797"/>
    </source>
</evidence>
<dbReference type="SUPFAM" id="SSF55008">
    <property type="entry name" value="HMA, heavy metal-associated domain"/>
    <property type="match status" value="1"/>
</dbReference>
<dbReference type="Pfam" id="PF00403">
    <property type="entry name" value="HMA"/>
    <property type="match status" value="1"/>
</dbReference>
<keyword evidence="9 10" id="KW-0472">Membrane</keyword>
<dbReference type="Pfam" id="PF00122">
    <property type="entry name" value="E1-E2_ATPase"/>
    <property type="match status" value="1"/>
</dbReference>
<evidence type="ECO:0000256" key="1">
    <source>
        <dbReference type="ARBA" id="ARBA00004141"/>
    </source>
</evidence>
<organism evidence="13 14">
    <name type="scientific">Cavenderia fasciculata</name>
    <name type="common">Slime mold</name>
    <name type="synonym">Dictyostelium fasciculatum</name>
    <dbReference type="NCBI Taxonomy" id="261658"/>
    <lineage>
        <taxon>Eukaryota</taxon>
        <taxon>Amoebozoa</taxon>
        <taxon>Evosea</taxon>
        <taxon>Eumycetozoa</taxon>
        <taxon>Dictyostelia</taxon>
        <taxon>Acytosteliales</taxon>
        <taxon>Cavenderiaceae</taxon>
        <taxon>Cavenderia</taxon>
    </lineage>
</organism>
<dbReference type="Gene3D" id="3.40.1110.10">
    <property type="entry name" value="Calcium-transporting ATPase, cytoplasmic domain N"/>
    <property type="match status" value="1"/>
</dbReference>
<feature type="compositionally biased region" description="Low complexity" evidence="11">
    <location>
        <begin position="34"/>
        <end position="45"/>
    </location>
</feature>
<dbReference type="Gene3D" id="3.40.50.1000">
    <property type="entry name" value="HAD superfamily/HAD-like"/>
    <property type="match status" value="1"/>
</dbReference>
<dbReference type="GeneID" id="14877245"/>
<dbReference type="GO" id="GO:0043682">
    <property type="term" value="F:P-type divalent copper transporter activity"/>
    <property type="evidence" value="ECO:0007669"/>
    <property type="project" value="TreeGrafter"/>
</dbReference>
<dbReference type="FunFam" id="3.30.70.100:FF:000001">
    <property type="entry name" value="ATPase copper transporting beta"/>
    <property type="match status" value="1"/>
</dbReference>
<dbReference type="SUPFAM" id="SSF56784">
    <property type="entry name" value="HAD-like"/>
    <property type="match status" value="1"/>
</dbReference>
<dbReference type="GO" id="GO:0016887">
    <property type="term" value="F:ATP hydrolysis activity"/>
    <property type="evidence" value="ECO:0007669"/>
    <property type="project" value="InterPro"/>
</dbReference>
<dbReference type="KEGG" id="dfa:DFA_03032"/>
<feature type="compositionally biased region" description="Basic and acidic residues" evidence="11">
    <location>
        <begin position="12"/>
        <end position="22"/>
    </location>
</feature>
<dbReference type="STRING" id="1054147.F4PGF4"/>
<keyword evidence="8 10" id="KW-1133">Transmembrane helix</keyword>
<feature type="region of interest" description="Disordered" evidence="11">
    <location>
        <begin position="1"/>
        <end position="64"/>
    </location>
</feature>
<dbReference type="InterPro" id="IPR006121">
    <property type="entry name" value="HMA_dom"/>
</dbReference>
<feature type="transmembrane region" description="Helical" evidence="10">
    <location>
        <begin position="1248"/>
        <end position="1272"/>
    </location>
</feature>
<dbReference type="AlphaFoldDB" id="F4PGF4"/>
<accession>F4PGF4</accession>
<feature type="compositionally biased region" description="Basic and acidic residues" evidence="11">
    <location>
        <begin position="709"/>
        <end position="720"/>
    </location>
</feature>
<feature type="transmembrane region" description="Helical" evidence="10">
    <location>
        <begin position="652"/>
        <end position="670"/>
    </location>
</feature>
<keyword evidence="6 10" id="KW-0067">ATP-binding</keyword>
<proteinExistence type="inferred from homology"/>
<feature type="domain" description="HMA" evidence="12">
    <location>
        <begin position="378"/>
        <end position="444"/>
    </location>
</feature>
<evidence type="ECO:0000256" key="9">
    <source>
        <dbReference type="ARBA" id="ARBA00023136"/>
    </source>
</evidence>
<keyword evidence="5 10" id="KW-0547">Nucleotide-binding</keyword>
<dbReference type="NCBIfam" id="TIGR01511">
    <property type="entry name" value="ATPase-IB1_Cu"/>
    <property type="match status" value="1"/>
</dbReference>
<reference evidence="14" key="1">
    <citation type="journal article" date="2011" name="Genome Res.">
        <title>Phylogeny-wide analysis of social amoeba genomes highlights ancient origins for complex intercellular communication.</title>
        <authorList>
            <person name="Heidel A.J."/>
            <person name="Lawal H.M."/>
            <person name="Felder M."/>
            <person name="Schilde C."/>
            <person name="Helps N.R."/>
            <person name="Tunggal B."/>
            <person name="Rivero F."/>
            <person name="John U."/>
            <person name="Schleicher M."/>
            <person name="Eichinger L."/>
            <person name="Platzer M."/>
            <person name="Noegel A.A."/>
            <person name="Schaap P."/>
            <person name="Gloeckner G."/>
        </authorList>
    </citation>
    <scope>NUCLEOTIDE SEQUENCE [LARGE SCALE GENOMIC DNA]</scope>
    <source>
        <strain evidence="14">SH3</strain>
    </source>
</reference>
<dbReference type="SUPFAM" id="SSF81665">
    <property type="entry name" value="Calcium ATPase, transmembrane domain M"/>
    <property type="match status" value="1"/>
</dbReference>
<dbReference type="SUPFAM" id="SSF81653">
    <property type="entry name" value="Calcium ATPase, transduction domain A"/>
    <property type="match status" value="1"/>
</dbReference>
<dbReference type="GO" id="GO:0005524">
    <property type="term" value="F:ATP binding"/>
    <property type="evidence" value="ECO:0007669"/>
    <property type="project" value="UniProtKB-UniRule"/>
</dbReference>
<dbReference type="InterPro" id="IPR001757">
    <property type="entry name" value="P_typ_ATPase"/>
</dbReference>
<dbReference type="PANTHER" id="PTHR43520:SF4">
    <property type="entry name" value="P-TYPE ATPASE"/>
    <property type="match status" value="1"/>
</dbReference>
<dbReference type="PROSITE" id="PS50846">
    <property type="entry name" value="HMA_2"/>
    <property type="match status" value="1"/>
</dbReference>
<dbReference type="Gene3D" id="2.70.150.10">
    <property type="entry name" value="Calcium-transporting ATPase, cytoplasmic transduction domain A"/>
    <property type="match status" value="1"/>
</dbReference>
<protein>
    <submittedName>
        <fullName evidence="13">P-type ATPase</fullName>
    </submittedName>
</protein>
<feature type="transmembrane region" description="Helical" evidence="10">
    <location>
        <begin position="578"/>
        <end position="601"/>
    </location>
</feature>
<feature type="region of interest" description="Disordered" evidence="11">
    <location>
        <begin position="696"/>
        <end position="720"/>
    </location>
</feature>
<evidence type="ECO:0000256" key="3">
    <source>
        <dbReference type="ARBA" id="ARBA00022692"/>
    </source>
</evidence>
<dbReference type="InterPro" id="IPR036163">
    <property type="entry name" value="HMA_dom_sf"/>
</dbReference>
<keyword evidence="14" id="KW-1185">Reference proteome</keyword>
<evidence type="ECO:0000259" key="12">
    <source>
        <dbReference type="PROSITE" id="PS50846"/>
    </source>
</evidence>
<dbReference type="NCBIfam" id="TIGR01494">
    <property type="entry name" value="ATPase_P-type"/>
    <property type="match status" value="1"/>
</dbReference>
<dbReference type="SFLD" id="SFLDG00002">
    <property type="entry name" value="C1.7:_P-type_atpase_like"/>
    <property type="match status" value="1"/>
</dbReference>
<dbReference type="RefSeq" id="XP_004362639.1">
    <property type="nucleotide sequence ID" value="XM_004362582.1"/>
</dbReference>
<feature type="transmembrane region" description="Helical" evidence="10">
    <location>
        <begin position="622"/>
        <end position="646"/>
    </location>
</feature>
<dbReference type="InterPro" id="IPR059000">
    <property type="entry name" value="ATPase_P-type_domA"/>
</dbReference>
<dbReference type="InterPro" id="IPR036412">
    <property type="entry name" value="HAD-like_sf"/>
</dbReference>
<dbReference type="SFLD" id="SFLDF00027">
    <property type="entry name" value="p-type_atpase"/>
    <property type="match status" value="1"/>
</dbReference>
<dbReference type="PRINTS" id="PR00119">
    <property type="entry name" value="CATATPASE"/>
</dbReference>
<evidence type="ECO:0000256" key="5">
    <source>
        <dbReference type="ARBA" id="ARBA00022741"/>
    </source>
</evidence>
<keyword evidence="3 10" id="KW-0812">Transmembrane</keyword>
<comment type="subcellular location">
    <subcellularLocation>
        <location evidence="1">Membrane</location>
        <topology evidence="1">Multi-pass membrane protein</topology>
    </subcellularLocation>
</comment>
<feature type="transmembrane region" description="Helical" evidence="10">
    <location>
        <begin position="542"/>
        <end position="566"/>
    </location>
</feature>
<dbReference type="CDD" id="cd00371">
    <property type="entry name" value="HMA"/>
    <property type="match status" value="1"/>
</dbReference>
<dbReference type="OrthoDB" id="432719at2759"/>